<name>A0A6H2H8F9_9BURK</name>
<reference evidence="1 2" key="1">
    <citation type="submission" date="2020-04" db="EMBL/GenBank/DDBJ databases">
        <title>Complete genome of a Psychrophilic, Marine, Gas Vacuolate Bacterium Polaromonas vacuolata KCTC 22033T.</title>
        <authorList>
            <person name="Hwang K."/>
            <person name="Kim K.M."/>
        </authorList>
    </citation>
    <scope>NUCLEOTIDE SEQUENCE [LARGE SCALE GENOMIC DNA]</scope>
    <source>
        <strain evidence="1 2">KCTC 22033</strain>
    </source>
</reference>
<gene>
    <name evidence="1" type="ORF">HC248_01396</name>
</gene>
<accession>A0A6H2H8F9</accession>
<keyword evidence="2" id="KW-1185">Reference proteome</keyword>
<proteinExistence type="predicted"/>
<organism evidence="1 2">
    <name type="scientific">Polaromonas vacuolata</name>
    <dbReference type="NCBI Taxonomy" id="37448"/>
    <lineage>
        <taxon>Bacteria</taxon>
        <taxon>Pseudomonadati</taxon>
        <taxon>Pseudomonadota</taxon>
        <taxon>Betaproteobacteria</taxon>
        <taxon>Burkholderiales</taxon>
        <taxon>Comamonadaceae</taxon>
        <taxon>Polaromonas</taxon>
    </lineage>
</organism>
<sequence>MNTKLMRVHLRGLEINAQCGKGGVVNLDVRTQQKYKGVWERLRQNLANALFSVGDICHPSNEYAALRIVLQVVGRASIDDSQPSCADTSSTQVWPIQCANGDAHYTALLVHEGVKRHHDDLSAVTSQFTTLRGQESTGNLHIYQFTGRKGVCI</sequence>
<protein>
    <submittedName>
        <fullName evidence="1">Uncharacterized protein</fullName>
    </submittedName>
</protein>
<evidence type="ECO:0000313" key="1">
    <source>
        <dbReference type="EMBL" id="QJC56110.1"/>
    </source>
</evidence>
<dbReference type="Proteomes" id="UP000502041">
    <property type="component" value="Chromosome"/>
</dbReference>
<dbReference type="EMBL" id="CP051461">
    <property type="protein sequence ID" value="QJC56110.1"/>
    <property type="molecule type" value="Genomic_DNA"/>
</dbReference>
<evidence type="ECO:0000313" key="2">
    <source>
        <dbReference type="Proteomes" id="UP000502041"/>
    </source>
</evidence>
<dbReference type="AlphaFoldDB" id="A0A6H2H8F9"/>
<dbReference type="KEGG" id="pvac:HC248_01396"/>